<feature type="chain" id="PRO_5016611593" evidence="5">
    <location>
        <begin position="27"/>
        <end position="331"/>
    </location>
</feature>
<dbReference type="EMBL" id="QNRF01000006">
    <property type="protein sequence ID" value="RBO82315.1"/>
    <property type="molecule type" value="Genomic_DNA"/>
</dbReference>
<dbReference type="PROSITE" id="PS51257">
    <property type="entry name" value="PROKAR_LIPOPROTEIN"/>
    <property type="match status" value="1"/>
</dbReference>
<keyword evidence="2 4" id="KW-0472">Membrane</keyword>
<dbReference type="PANTHER" id="PTHR30329">
    <property type="entry name" value="STATOR ELEMENT OF FLAGELLAR MOTOR COMPLEX"/>
    <property type="match status" value="1"/>
</dbReference>
<sequence length="331" mass="37598">MNQSIARIAILVCFTILSLGCASVHATSLYPTSFKAQLQDSDRDGVINLRDLCPNTPHGSAIDNNGCALTNTLYHNVRFQAQFDTNQYQLDESLHNQLAELAETLKTHPNSLICIEGHTDSQGSPYYNFLLSKKRADALAEHLITRFHIAPKRIIRIGYGQQRPAITHTGSADTKQNRRVVARILMPPKDDTGTPWRIPFKLNQYRISEQQKTSLQPVVLRLIQQPESFVLIAGHTDASGQYQHNMRLSQQRAEQVAKYLEKTHSISEYSIITLGYGATRPLVENDTAYHRQLNRRVEVRLLEQMQVSQQVILPKWTIWSVDELENSLQSN</sequence>
<organism evidence="7 8">
    <name type="scientific">Marinomonas aquiplantarum</name>
    <dbReference type="NCBI Taxonomy" id="491951"/>
    <lineage>
        <taxon>Bacteria</taxon>
        <taxon>Pseudomonadati</taxon>
        <taxon>Pseudomonadota</taxon>
        <taxon>Gammaproteobacteria</taxon>
        <taxon>Oceanospirillales</taxon>
        <taxon>Oceanospirillaceae</taxon>
        <taxon>Marinomonas</taxon>
    </lineage>
</organism>
<keyword evidence="8" id="KW-1185">Reference proteome</keyword>
<evidence type="ECO:0000256" key="4">
    <source>
        <dbReference type="PROSITE-ProRule" id="PRU00473"/>
    </source>
</evidence>
<dbReference type="CDD" id="cd07185">
    <property type="entry name" value="OmpA_C-like"/>
    <property type="match status" value="2"/>
</dbReference>
<gene>
    <name evidence="7" type="ORF">DFP76_106143</name>
</gene>
<dbReference type="PANTHER" id="PTHR30329:SF21">
    <property type="entry name" value="LIPOPROTEIN YIAD-RELATED"/>
    <property type="match status" value="1"/>
</dbReference>
<dbReference type="AlphaFoldDB" id="A0A366CXH8"/>
<evidence type="ECO:0000313" key="7">
    <source>
        <dbReference type="EMBL" id="RBO82315.1"/>
    </source>
</evidence>
<keyword evidence="5" id="KW-0732">Signal</keyword>
<dbReference type="GO" id="GO:0009279">
    <property type="term" value="C:cell outer membrane"/>
    <property type="evidence" value="ECO:0007669"/>
    <property type="project" value="UniProtKB-SubCell"/>
</dbReference>
<evidence type="ECO:0000259" key="6">
    <source>
        <dbReference type="PROSITE" id="PS51123"/>
    </source>
</evidence>
<feature type="domain" description="OmpA-like" evidence="6">
    <location>
        <begin position="187"/>
        <end position="305"/>
    </location>
</feature>
<dbReference type="SUPFAM" id="SSF103088">
    <property type="entry name" value="OmpA-like"/>
    <property type="match status" value="2"/>
</dbReference>
<protein>
    <submittedName>
        <fullName evidence="7">OOP family OmpA-OmpF porin</fullName>
    </submittedName>
</protein>
<feature type="domain" description="OmpA-like" evidence="6">
    <location>
        <begin position="70"/>
        <end position="188"/>
    </location>
</feature>
<comment type="caution">
    <text evidence="7">The sequence shown here is derived from an EMBL/GenBank/DDBJ whole genome shotgun (WGS) entry which is preliminary data.</text>
</comment>
<evidence type="ECO:0000256" key="1">
    <source>
        <dbReference type="ARBA" id="ARBA00004442"/>
    </source>
</evidence>
<dbReference type="PRINTS" id="PR01021">
    <property type="entry name" value="OMPADOMAIN"/>
</dbReference>
<keyword evidence="3" id="KW-0998">Cell outer membrane</keyword>
<accession>A0A366CXH8</accession>
<dbReference type="RefSeq" id="WP_113874984.1">
    <property type="nucleotide sequence ID" value="NZ_QNRF01000006.1"/>
</dbReference>
<name>A0A366CXH8_9GAMM</name>
<dbReference type="InterPro" id="IPR050330">
    <property type="entry name" value="Bact_OuterMem_StrucFunc"/>
</dbReference>
<evidence type="ECO:0000256" key="2">
    <source>
        <dbReference type="ARBA" id="ARBA00023136"/>
    </source>
</evidence>
<feature type="signal peptide" evidence="5">
    <location>
        <begin position="1"/>
        <end position="26"/>
    </location>
</feature>
<dbReference type="InterPro" id="IPR006665">
    <property type="entry name" value="OmpA-like"/>
</dbReference>
<dbReference type="Gene3D" id="3.30.1330.60">
    <property type="entry name" value="OmpA-like domain"/>
    <property type="match status" value="2"/>
</dbReference>
<evidence type="ECO:0000256" key="5">
    <source>
        <dbReference type="SAM" id="SignalP"/>
    </source>
</evidence>
<dbReference type="Proteomes" id="UP000252086">
    <property type="component" value="Unassembled WGS sequence"/>
</dbReference>
<dbReference type="InterPro" id="IPR036737">
    <property type="entry name" value="OmpA-like_sf"/>
</dbReference>
<dbReference type="OrthoDB" id="9782229at2"/>
<dbReference type="PROSITE" id="PS51123">
    <property type="entry name" value="OMPA_2"/>
    <property type="match status" value="2"/>
</dbReference>
<reference evidence="7 8" key="1">
    <citation type="submission" date="2018-06" db="EMBL/GenBank/DDBJ databases">
        <title>Genomic Encyclopedia of Type Strains, Phase III (KMG-III): the genomes of soil and plant-associated and newly described type strains.</title>
        <authorList>
            <person name="Whitman W."/>
        </authorList>
    </citation>
    <scope>NUCLEOTIDE SEQUENCE [LARGE SCALE GENOMIC DNA]</scope>
    <source>
        <strain evidence="7 8">CECT 7732</strain>
    </source>
</reference>
<comment type="subcellular location">
    <subcellularLocation>
        <location evidence="1">Cell outer membrane</location>
    </subcellularLocation>
</comment>
<dbReference type="InterPro" id="IPR006664">
    <property type="entry name" value="OMP_bac"/>
</dbReference>
<evidence type="ECO:0000313" key="8">
    <source>
        <dbReference type="Proteomes" id="UP000252086"/>
    </source>
</evidence>
<proteinExistence type="predicted"/>
<evidence type="ECO:0000256" key="3">
    <source>
        <dbReference type="ARBA" id="ARBA00023237"/>
    </source>
</evidence>
<dbReference type="Pfam" id="PF00691">
    <property type="entry name" value="OmpA"/>
    <property type="match status" value="2"/>
</dbReference>